<feature type="transmembrane region" description="Helical" evidence="1">
    <location>
        <begin position="12"/>
        <end position="31"/>
    </location>
</feature>
<protein>
    <submittedName>
        <fullName evidence="2">Uncharacterized protein</fullName>
    </submittedName>
</protein>
<dbReference type="AlphaFoldDB" id="A0A813ZWL3"/>
<keyword evidence="1" id="KW-0472">Membrane</keyword>
<proteinExistence type="predicted"/>
<dbReference type="OrthoDB" id="9979796at2759"/>
<gene>
    <name evidence="2" type="ORF">EDS130_LOCUS10001</name>
</gene>
<keyword evidence="1" id="KW-1133">Transmembrane helix</keyword>
<dbReference type="EMBL" id="CAJNOJ010000034">
    <property type="protein sequence ID" value="CAF0905579.1"/>
    <property type="molecule type" value="Genomic_DNA"/>
</dbReference>
<evidence type="ECO:0000313" key="2">
    <source>
        <dbReference type="EMBL" id="CAF0905579.1"/>
    </source>
</evidence>
<dbReference type="Proteomes" id="UP000663852">
    <property type="component" value="Unassembled WGS sequence"/>
</dbReference>
<name>A0A813ZWL3_ADIRI</name>
<reference evidence="2" key="1">
    <citation type="submission" date="2021-02" db="EMBL/GenBank/DDBJ databases">
        <authorList>
            <person name="Nowell W R."/>
        </authorList>
    </citation>
    <scope>NUCLEOTIDE SEQUENCE</scope>
</reference>
<evidence type="ECO:0000313" key="3">
    <source>
        <dbReference type="Proteomes" id="UP000663852"/>
    </source>
</evidence>
<keyword evidence="1" id="KW-0812">Transmembrane</keyword>
<evidence type="ECO:0000256" key="1">
    <source>
        <dbReference type="SAM" id="Phobius"/>
    </source>
</evidence>
<comment type="caution">
    <text evidence="2">The sequence shown here is derived from an EMBL/GenBank/DDBJ whole genome shotgun (WGS) entry which is preliminary data.</text>
</comment>
<organism evidence="2 3">
    <name type="scientific">Adineta ricciae</name>
    <name type="common">Rotifer</name>
    <dbReference type="NCBI Taxonomy" id="249248"/>
    <lineage>
        <taxon>Eukaryota</taxon>
        <taxon>Metazoa</taxon>
        <taxon>Spiralia</taxon>
        <taxon>Gnathifera</taxon>
        <taxon>Rotifera</taxon>
        <taxon>Eurotatoria</taxon>
        <taxon>Bdelloidea</taxon>
        <taxon>Adinetida</taxon>
        <taxon>Adinetidae</taxon>
        <taxon>Adineta</taxon>
    </lineage>
</organism>
<sequence length="140" mass="16465">MFGIRKQQTSSSMTIFYLFVLLLILNQFLFVRSFRLMNDDFNQNEDDDVRRALLRQLALENFVSPVEDALYNEKVVALPVESTVQHFRSILLYESTQWSKTFNKRFNPTTNGESKGITTFCYSVRKHAILAHIILIYRCQ</sequence>
<accession>A0A813ZWL3</accession>